<feature type="compositionally biased region" description="Low complexity" evidence="1">
    <location>
        <begin position="42"/>
        <end position="53"/>
    </location>
</feature>
<dbReference type="PANTHER" id="PTHR35391">
    <property type="entry name" value="C2H2-TYPE DOMAIN-CONTAINING PROTEIN-RELATED"/>
    <property type="match status" value="1"/>
</dbReference>
<dbReference type="PANTHER" id="PTHR35391:SF5">
    <property type="entry name" value="DUF6590 DOMAIN-CONTAINING PROTEIN"/>
    <property type="match status" value="1"/>
</dbReference>
<organism evidence="3 4">
    <name type="scientific">Corynespora cassiicola Philippines</name>
    <dbReference type="NCBI Taxonomy" id="1448308"/>
    <lineage>
        <taxon>Eukaryota</taxon>
        <taxon>Fungi</taxon>
        <taxon>Dikarya</taxon>
        <taxon>Ascomycota</taxon>
        <taxon>Pezizomycotina</taxon>
        <taxon>Dothideomycetes</taxon>
        <taxon>Pleosporomycetidae</taxon>
        <taxon>Pleosporales</taxon>
        <taxon>Corynesporascaceae</taxon>
        <taxon>Corynespora</taxon>
    </lineage>
</organism>
<feature type="region of interest" description="Disordered" evidence="1">
    <location>
        <begin position="42"/>
        <end position="79"/>
    </location>
</feature>
<reference evidence="3 4" key="1">
    <citation type="journal article" date="2018" name="Front. Microbiol.">
        <title>Genome-Wide Analysis of Corynespora cassiicola Leaf Fall Disease Putative Effectors.</title>
        <authorList>
            <person name="Lopez D."/>
            <person name="Ribeiro S."/>
            <person name="Label P."/>
            <person name="Fumanal B."/>
            <person name="Venisse J.S."/>
            <person name="Kohler A."/>
            <person name="de Oliveira R.R."/>
            <person name="Labutti K."/>
            <person name="Lipzen A."/>
            <person name="Lail K."/>
            <person name="Bauer D."/>
            <person name="Ohm R.A."/>
            <person name="Barry K.W."/>
            <person name="Spatafora J."/>
            <person name="Grigoriev I.V."/>
            <person name="Martin F.M."/>
            <person name="Pujade-Renaud V."/>
        </authorList>
    </citation>
    <scope>NUCLEOTIDE SEQUENCE [LARGE SCALE GENOMIC DNA]</scope>
    <source>
        <strain evidence="3 4">Philippines</strain>
    </source>
</reference>
<feature type="compositionally biased region" description="Low complexity" evidence="1">
    <location>
        <begin position="279"/>
        <end position="295"/>
    </location>
</feature>
<sequence length="340" mass="38029">MAQAAPEWIWDAAHNDYYYVQTDSYGRHTYIFSRQQAAAAAASQVPAPSSSNQLSGNHGYGHNRRDSATQHNPLQPQYIEDGNPRQLLPFIRGTPQNGAYEPLDESFRMRTGAEARQFFKPGKVLSMLHTQAASRDVPDSNSCITYISFGERAFSQIRRFIVVEARSGFVYACPISTYSKRGTTKPGCNPYEHAIAYFRGTRPTLVMGETALPKDPIAIVPADPNEVMHPASRVQFGKVYPIECNVKVKDIGDVAPEDMARFLLYYREENRPDQSDPQPSDTYLSPTSPSTYSASQHQASSPTTQYYSAPLQNYSTYQGQGYPNDQAHNGHYGHLGYPYQ</sequence>
<name>A0A2T2P491_CORCC</name>
<keyword evidence="4" id="KW-1185">Reference proteome</keyword>
<dbReference type="InterPro" id="IPR046497">
    <property type="entry name" value="DUF6590"/>
</dbReference>
<evidence type="ECO:0000313" key="3">
    <source>
        <dbReference type="EMBL" id="PSN72336.1"/>
    </source>
</evidence>
<dbReference type="EMBL" id="KZ678130">
    <property type="protein sequence ID" value="PSN72336.1"/>
    <property type="molecule type" value="Genomic_DNA"/>
</dbReference>
<dbReference type="AlphaFoldDB" id="A0A2T2P491"/>
<evidence type="ECO:0000256" key="1">
    <source>
        <dbReference type="SAM" id="MobiDB-lite"/>
    </source>
</evidence>
<dbReference type="Proteomes" id="UP000240883">
    <property type="component" value="Unassembled WGS sequence"/>
</dbReference>
<feature type="domain" description="DUF6590" evidence="2">
    <location>
        <begin position="116"/>
        <end position="263"/>
    </location>
</feature>
<gene>
    <name evidence="3" type="ORF">BS50DRAFT_630385</name>
</gene>
<evidence type="ECO:0000313" key="4">
    <source>
        <dbReference type="Proteomes" id="UP000240883"/>
    </source>
</evidence>
<accession>A0A2T2P491</accession>
<dbReference type="STRING" id="1448308.A0A2T2P491"/>
<dbReference type="OrthoDB" id="3559580at2759"/>
<evidence type="ECO:0000259" key="2">
    <source>
        <dbReference type="Pfam" id="PF20233"/>
    </source>
</evidence>
<protein>
    <recommendedName>
        <fullName evidence="2">DUF6590 domain-containing protein</fullName>
    </recommendedName>
</protein>
<feature type="compositionally biased region" description="Polar residues" evidence="1">
    <location>
        <begin position="317"/>
        <end position="327"/>
    </location>
</feature>
<dbReference type="Pfam" id="PF20233">
    <property type="entry name" value="DUF6590"/>
    <property type="match status" value="1"/>
</dbReference>
<feature type="region of interest" description="Disordered" evidence="1">
    <location>
        <begin position="317"/>
        <end position="340"/>
    </location>
</feature>
<proteinExistence type="predicted"/>
<feature type="region of interest" description="Disordered" evidence="1">
    <location>
        <begin position="269"/>
        <end position="303"/>
    </location>
</feature>